<reference evidence="9 10" key="1">
    <citation type="submission" date="2018-03" db="EMBL/GenBank/DDBJ databases">
        <title>Genomic Encyclopedia of Archaeal and Bacterial Type Strains, Phase II (KMG-II): from individual species to whole genera.</title>
        <authorList>
            <person name="Goeker M."/>
        </authorList>
    </citation>
    <scope>NUCLEOTIDE SEQUENCE [LARGE SCALE GENOMIC DNA]</scope>
    <source>
        <strain evidence="9 10">DSM 100346</strain>
    </source>
</reference>
<evidence type="ECO:0000313" key="10">
    <source>
        <dbReference type="Proteomes" id="UP000245880"/>
    </source>
</evidence>
<dbReference type="SUPFAM" id="SSF56935">
    <property type="entry name" value="Porins"/>
    <property type="match status" value="1"/>
</dbReference>
<keyword evidence="6 7" id="KW-0998">Cell outer membrane</keyword>
<evidence type="ECO:0000313" key="9">
    <source>
        <dbReference type="EMBL" id="PWJ54481.1"/>
    </source>
</evidence>
<evidence type="ECO:0000256" key="5">
    <source>
        <dbReference type="ARBA" id="ARBA00023136"/>
    </source>
</evidence>
<name>A0A316A9W7_9BACT</name>
<dbReference type="EMBL" id="QGDT01000017">
    <property type="protein sequence ID" value="PWJ54481.1"/>
    <property type="molecule type" value="Genomic_DNA"/>
</dbReference>
<dbReference type="InterPro" id="IPR012910">
    <property type="entry name" value="Plug_dom"/>
</dbReference>
<dbReference type="InterPro" id="IPR011662">
    <property type="entry name" value="Secretin/TonB_short_N"/>
</dbReference>
<keyword evidence="2 7" id="KW-0813">Transport</keyword>
<dbReference type="SUPFAM" id="SSF49464">
    <property type="entry name" value="Carboxypeptidase regulatory domain-like"/>
    <property type="match status" value="1"/>
</dbReference>
<keyword evidence="4 7" id="KW-0812">Transmembrane</keyword>
<dbReference type="InterPro" id="IPR023997">
    <property type="entry name" value="TonB-dep_OMP_SusC/RagA_CS"/>
</dbReference>
<keyword evidence="3 7" id="KW-1134">Transmembrane beta strand</keyword>
<evidence type="ECO:0000256" key="6">
    <source>
        <dbReference type="ARBA" id="ARBA00023237"/>
    </source>
</evidence>
<gene>
    <name evidence="9" type="ORF">CLV98_11719</name>
</gene>
<dbReference type="NCBIfam" id="TIGR04057">
    <property type="entry name" value="SusC_RagA_signa"/>
    <property type="match status" value="1"/>
</dbReference>
<feature type="domain" description="Secretin/TonB short N-terminal" evidence="8">
    <location>
        <begin position="81"/>
        <end position="132"/>
    </location>
</feature>
<dbReference type="Gene3D" id="2.40.170.20">
    <property type="entry name" value="TonB-dependent receptor, beta-barrel domain"/>
    <property type="match status" value="1"/>
</dbReference>
<evidence type="ECO:0000256" key="4">
    <source>
        <dbReference type="ARBA" id="ARBA00022692"/>
    </source>
</evidence>
<comment type="subcellular location">
    <subcellularLocation>
        <location evidence="1 7">Cell outer membrane</location>
        <topology evidence="1 7">Multi-pass membrane protein</topology>
    </subcellularLocation>
</comment>
<dbReference type="Pfam" id="PF07660">
    <property type="entry name" value="STN"/>
    <property type="match status" value="1"/>
</dbReference>
<organism evidence="9 10">
    <name type="scientific">Dyadobacter jejuensis</name>
    <dbReference type="NCBI Taxonomy" id="1082580"/>
    <lineage>
        <taxon>Bacteria</taxon>
        <taxon>Pseudomonadati</taxon>
        <taxon>Bacteroidota</taxon>
        <taxon>Cytophagia</taxon>
        <taxon>Cytophagales</taxon>
        <taxon>Spirosomataceae</taxon>
        <taxon>Dyadobacter</taxon>
    </lineage>
</organism>
<dbReference type="Pfam" id="PF07715">
    <property type="entry name" value="Plug"/>
    <property type="match status" value="1"/>
</dbReference>
<protein>
    <submittedName>
        <fullName evidence="9">TonB-linked SusC/RagA family outer membrane protein</fullName>
    </submittedName>
</protein>
<dbReference type="RefSeq" id="WP_109677694.1">
    <property type="nucleotide sequence ID" value="NZ_QGDT01000017.1"/>
</dbReference>
<dbReference type="Gene3D" id="2.60.40.1120">
    <property type="entry name" value="Carboxypeptidase-like, regulatory domain"/>
    <property type="match status" value="1"/>
</dbReference>
<keyword evidence="10" id="KW-1185">Reference proteome</keyword>
<dbReference type="InterPro" id="IPR036942">
    <property type="entry name" value="Beta-barrel_TonB_sf"/>
</dbReference>
<dbReference type="PROSITE" id="PS52016">
    <property type="entry name" value="TONB_DEPENDENT_REC_3"/>
    <property type="match status" value="1"/>
</dbReference>
<dbReference type="InterPro" id="IPR037066">
    <property type="entry name" value="Plug_dom_sf"/>
</dbReference>
<dbReference type="InterPro" id="IPR039426">
    <property type="entry name" value="TonB-dep_rcpt-like"/>
</dbReference>
<evidence type="ECO:0000256" key="1">
    <source>
        <dbReference type="ARBA" id="ARBA00004571"/>
    </source>
</evidence>
<dbReference type="Gene3D" id="2.170.130.10">
    <property type="entry name" value="TonB-dependent receptor, plug domain"/>
    <property type="match status" value="1"/>
</dbReference>
<evidence type="ECO:0000256" key="2">
    <source>
        <dbReference type="ARBA" id="ARBA00022448"/>
    </source>
</evidence>
<dbReference type="SMART" id="SM00965">
    <property type="entry name" value="STN"/>
    <property type="match status" value="1"/>
</dbReference>
<comment type="caution">
    <text evidence="9">The sequence shown here is derived from an EMBL/GenBank/DDBJ whole genome shotgun (WGS) entry which is preliminary data.</text>
</comment>
<dbReference type="AlphaFoldDB" id="A0A316A9W7"/>
<evidence type="ECO:0000259" key="8">
    <source>
        <dbReference type="SMART" id="SM00965"/>
    </source>
</evidence>
<comment type="similarity">
    <text evidence="7">Belongs to the TonB-dependent receptor family.</text>
</comment>
<dbReference type="GO" id="GO:0009279">
    <property type="term" value="C:cell outer membrane"/>
    <property type="evidence" value="ECO:0007669"/>
    <property type="project" value="UniProtKB-SubCell"/>
</dbReference>
<dbReference type="Pfam" id="PF13715">
    <property type="entry name" value="CarbopepD_reg_2"/>
    <property type="match status" value="1"/>
</dbReference>
<proteinExistence type="inferred from homology"/>
<dbReference type="InterPro" id="IPR008969">
    <property type="entry name" value="CarboxyPept-like_regulatory"/>
</dbReference>
<accession>A0A316A9W7</accession>
<dbReference type="NCBIfam" id="TIGR04056">
    <property type="entry name" value="OMP_RagA_SusC"/>
    <property type="match status" value="1"/>
</dbReference>
<evidence type="ECO:0000256" key="3">
    <source>
        <dbReference type="ARBA" id="ARBA00022452"/>
    </source>
</evidence>
<dbReference type="OrthoDB" id="778172at2"/>
<evidence type="ECO:0000256" key="7">
    <source>
        <dbReference type="PROSITE-ProRule" id="PRU01360"/>
    </source>
</evidence>
<sequence length="1165" mass="128993">MKKSRLPHEIAQYRYVSSGRFLFLYQLSAKTMMTLCFLLSMVCQTQASTPSLASNPTKISIIKMSKPLKEALKEVEKQTPYRFFYNHQQINVAKVVNVNVVNSTIEKALNEIFKNTDIFYQVSGRQILLSPRHAHLPDSLSMLERVGKPHEPQLILHRIEGKITGTEGDPIPGVNVVVKGTTIGTSTNIEGEYVLNAPDKDVTLVYSFIGYKTKEVAVAGKSTLDVTLETDIQALGEVVVVGYGTEKRSDLTGSVTSIKADAIKNLPVRSVSEALQGRAAGVMINKESGKPGSNSQIIIRGVGSINGLNPLFVIDGIVRGNNSNFNPKDIESIEIIKDASAAAIYGAQAAGGVVLITTKKGSFNQKPSFNFSSNVGVRSITKSYKMLDTQDYIRARRGIKQDYGLWNDPNLPNTDWFDELFQSGQEQTYMLSMNGGTAKAKYYVSAGYERENGIQKSNYWERYSLRINNDYQLSKKFTFGHMIYMAKTSTNPATRGIPWRSLPYMAVRNEDGSFASVPGEVEFSGGNDVASLAYMHQKNGTLLLDGVLFADWELAKGLNFRTTAGGGFSGSFEDSFTEKNLLLRTALPESYTKSSSYGESYQLTTQLTYAKNFFEKHDFKIMAGYEIKKSNTATLSANATGFPVQVAESFALSTNPNKTASGALGYGRFLSQFARLNYTFDNRYILTANLRRDGSTKFGPDKRYGVFPSVGVGWKINEEAFFQNLNTSFITLLKPRLSWGILGNDAAISNFTYQPAYQQVQQHSFDEVNTVGGFNSIKVVNTAIKWEEINTINAGLDINMFGDRLSLSAEYYDRQTKDMLYNLPIPLSSGIAAFGAANSTMPVNIGKISNKGWEFTASYRDQKGELSYNITGNISQNFNKVLDLGLPNAYIYSGSLNFMSGNSPFKTVNGQPVGQIYGLIAEGLIQDQGQMETLNAIATEKALAAGTINAGATAYYNHQYTGPGDILYKDLNGDGKISDLDRTFIGNPWPKFQYGFNVDLAWKGIDFMVQFFGIAGRDIINGSKIFEQSFQQDYQSTYDIFGASYFLGNGLTDQPRLGLEDPSNPDKFILDPSRNYAWYSSYFVENGSFLKVKNLSIGYTLPDAVANKLKLQKFRIYLTGQNLLTFTKFTGLDPEFSNDVKNHGLYGINTYPQTKLFSVGLDLSF</sequence>
<dbReference type="Proteomes" id="UP000245880">
    <property type="component" value="Unassembled WGS sequence"/>
</dbReference>
<dbReference type="InterPro" id="IPR023996">
    <property type="entry name" value="TonB-dep_OMP_SusC/RagA"/>
</dbReference>
<keyword evidence="5 7" id="KW-0472">Membrane</keyword>